<evidence type="ECO:0000256" key="8">
    <source>
        <dbReference type="SAM" id="SignalP"/>
    </source>
</evidence>
<comment type="similarity">
    <text evidence="7">Belongs to the chloroperoxidase family.</text>
</comment>
<evidence type="ECO:0000313" key="11">
    <source>
        <dbReference type="Proteomes" id="UP000256645"/>
    </source>
</evidence>
<evidence type="ECO:0000313" key="10">
    <source>
        <dbReference type="EMBL" id="RDW85174.1"/>
    </source>
</evidence>
<dbReference type="PANTHER" id="PTHR33577">
    <property type="entry name" value="STERIGMATOCYSTIN BIOSYNTHESIS PEROXIDASE STCC-RELATED"/>
    <property type="match status" value="1"/>
</dbReference>
<comment type="caution">
    <text evidence="10">The sequence shown here is derived from an EMBL/GenBank/DDBJ whole genome shotgun (WGS) entry which is preliminary data.</text>
</comment>
<evidence type="ECO:0000256" key="2">
    <source>
        <dbReference type="ARBA" id="ARBA00022559"/>
    </source>
</evidence>
<proteinExistence type="inferred from homology"/>
<dbReference type="Gene3D" id="1.10.489.10">
    <property type="entry name" value="Chloroperoxidase-like"/>
    <property type="match status" value="1"/>
</dbReference>
<dbReference type="InterPro" id="IPR000028">
    <property type="entry name" value="Chloroperoxidase"/>
</dbReference>
<keyword evidence="5" id="KW-0560">Oxidoreductase</keyword>
<dbReference type="OrthoDB" id="407298at2759"/>
<keyword evidence="6" id="KW-0408">Iron</keyword>
<dbReference type="PANTHER" id="PTHR33577:SF1">
    <property type="entry name" value="HEME HALOPEROXIDASE FAMILY PROFILE DOMAIN-CONTAINING PROTEIN"/>
    <property type="match status" value="1"/>
</dbReference>
<evidence type="ECO:0000256" key="6">
    <source>
        <dbReference type="ARBA" id="ARBA00023004"/>
    </source>
</evidence>
<protein>
    <recommendedName>
        <fullName evidence="9">Heme haloperoxidase family profile domain-containing protein</fullName>
    </recommendedName>
</protein>
<dbReference type="GO" id="GO:0004601">
    <property type="term" value="F:peroxidase activity"/>
    <property type="evidence" value="ECO:0007669"/>
    <property type="project" value="UniProtKB-KW"/>
</dbReference>
<accession>A0A3D8SG99</accession>
<dbReference type="Pfam" id="PF01328">
    <property type="entry name" value="Peroxidase_2"/>
    <property type="match status" value="1"/>
</dbReference>
<gene>
    <name evidence="10" type="ORF">BP6252_02764</name>
</gene>
<evidence type="ECO:0000256" key="5">
    <source>
        <dbReference type="ARBA" id="ARBA00023002"/>
    </source>
</evidence>
<keyword evidence="11" id="KW-1185">Reference proteome</keyword>
<dbReference type="Proteomes" id="UP000256645">
    <property type="component" value="Unassembled WGS sequence"/>
</dbReference>
<keyword evidence="3" id="KW-0349">Heme</keyword>
<dbReference type="PROSITE" id="PS51405">
    <property type="entry name" value="HEME_HALOPEROXIDASE"/>
    <property type="match status" value="1"/>
</dbReference>
<keyword evidence="8" id="KW-0732">Signal</keyword>
<keyword evidence="4" id="KW-0479">Metal-binding</keyword>
<dbReference type="GO" id="GO:0046872">
    <property type="term" value="F:metal ion binding"/>
    <property type="evidence" value="ECO:0007669"/>
    <property type="project" value="UniProtKB-KW"/>
</dbReference>
<evidence type="ECO:0000256" key="3">
    <source>
        <dbReference type="ARBA" id="ARBA00022617"/>
    </source>
</evidence>
<evidence type="ECO:0000256" key="7">
    <source>
        <dbReference type="ARBA" id="ARBA00025795"/>
    </source>
</evidence>
<dbReference type="SUPFAM" id="SSF47571">
    <property type="entry name" value="Cloroperoxidase"/>
    <property type="match status" value="1"/>
</dbReference>
<organism evidence="10 11">
    <name type="scientific">Coleophoma cylindrospora</name>
    <dbReference type="NCBI Taxonomy" id="1849047"/>
    <lineage>
        <taxon>Eukaryota</taxon>
        <taxon>Fungi</taxon>
        <taxon>Dikarya</taxon>
        <taxon>Ascomycota</taxon>
        <taxon>Pezizomycotina</taxon>
        <taxon>Leotiomycetes</taxon>
        <taxon>Helotiales</taxon>
        <taxon>Dermateaceae</taxon>
        <taxon>Coleophoma</taxon>
    </lineage>
</organism>
<dbReference type="EMBL" id="PDLM01000002">
    <property type="protein sequence ID" value="RDW85174.1"/>
    <property type="molecule type" value="Genomic_DNA"/>
</dbReference>
<feature type="domain" description="Heme haloperoxidase family profile" evidence="9">
    <location>
        <begin position="58"/>
        <end position="308"/>
    </location>
</feature>
<dbReference type="AlphaFoldDB" id="A0A3D8SG99"/>
<name>A0A3D8SG99_9HELO</name>
<comment type="cofactor">
    <cofactor evidence="1">
        <name>heme b</name>
        <dbReference type="ChEBI" id="CHEBI:60344"/>
    </cofactor>
</comment>
<feature type="signal peptide" evidence="8">
    <location>
        <begin position="1"/>
        <end position="19"/>
    </location>
</feature>
<evidence type="ECO:0000256" key="1">
    <source>
        <dbReference type="ARBA" id="ARBA00001970"/>
    </source>
</evidence>
<sequence length="431" mass="45926">MKTSSLVCLLAFAITEVSAFPSIALDAAKIEALTKQSTSITKKAIGFDPVAQYVSTTGSHQFVPPNFAAGDQRGPCPGLNAAANHGYIPHNGVGTMGQIIDGVNTAFGMALDLGAFLAIYGAVFDGNLLGYSIGGPTTASQLPLSNTLGLTGAPQGLSGSHNKYESDVSPTRGDLYLYGNDYTVQVAQFKQYYEALPDGLSASAQYDALAPFHNARFQDSKNRNPNFFYSPFSGILVSPAGYNFPVRMMSNKSAEFPEGSLDKETFKSFFAITGNYPNFKYHMGYERIPDNWYKRAIGDEYTIPGFLADVLNHVEKYPELASIGGNVGKVNTFAPVDITALTKGVFSSANLLKGNNLECFVLQSAEAALPDIAIGTLGNLLGTVTSATKPFSDAVASRLAGLGCPKLASLDKNQFNKYPGYANCKDGCSHY</sequence>
<dbReference type="InterPro" id="IPR036851">
    <property type="entry name" value="Chloroperoxidase-like_sf"/>
</dbReference>
<evidence type="ECO:0000259" key="9">
    <source>
        <dbReference type="PROSITE" id="PS51405"/>
    </source>
</evidence>
<keyword evidence="2" id="KW-0575">Peroxidase</keyword>
<evidence type="ECO:0000256" key="4">
    <source>
        <dbReference type="ARBA" id="ARBA00022723"/>
    </source>
</evidence>
<feature type="chain" id="PRO_5017701115" description="Heme haloperoxidase family profile domain-containing protein" evidence="8">
    <location>
        <begin position="20"/>
        <end position="431"/>
    </location>
</feature>
<reference evidence="10 11" key="1">
    <citation type="journal article" date="2018" name="IMA Fungus">
        <title>IMA Genome-F 9: Draft genome sequence of Annulohypoxylon stygium, Aspergillus mulundensis, Berkeleyomyces basicola (syn. Thielaviopsis basicola), Ceratocystis smalleyi, two Cercospora beticola strains, Coleophoma cylindrospora, Fusarium fracticaudum, Phialophora cf. hyalina, and Morchella septimelata.</title>
        <authorList>
            <person name="Wingfield B.D."/>
            <person name="Bills G.F."/>
            <person name="Dong Y."/>
            <person name="Huang W."/>
            <person name="Nel W.J."/>
            <person name="Swalarsk-Parry B.S."/>
            <person name="Vaghefi N."/>
            <person name="Wilken P.M."/>
            <person name="An Z."/>
            <person name="de Beer Z.W."/>
            <person name="De Vos L."/>
            <person name="Chen L."/>
            <person name="Duong T.A."/>
            <person name="Gao Y."/>
            <person name="Hammerbacher A."/>
            <person name="Kikkert J.R."/>
            <person name="Li Y."/>
            <person name="Li H."/>
            <person name="Li K."/>
            <person name="Li Q."/>
            <person name="Liu X."/>
            <person name="Ma X."/>
            <person name="Naidoo K."/>
            <person name="Pethybridge S.J."/>
            <person name="Sun J."/>
            <person name="Steenkamp E.T."/>
            <person name="van der Nest M.A."/>
            <person name="van Wyk S."/>
            <person name="Wingfield M.J."/>
            <person name="Xiong C."/>
            <person name="Yue Q."/>
            <person name="Zhang X."/>
        </authorList>
    </citation>
    <scope>NUCLEOTIDE SEQUENCE [LARGE SCALE GENOMIC DNA]</scope>
    <source>
        <strain evidence="10 11">BP6252</strain>
    </source>
</reference>